<feature type="transmembrane region" description="Helical" evidence="1">
    <location>
        <begin position="436"/>
        <end position="455"/>
    </location>
</feature>
<feature type="chain" id="PRO_5040476859" description="Integral membrane protein" evidence="2">
    <location>
        <begin position="20"/>
        <end position="542"/>
    </location>
</feature>
<feature type="transmembrane region" description="Helical" evidence="1">
    <location>
        <begin position="236"/>
        <end position="259"/>
    </location>
</feature>
<feature type="transmembrane region" description="Helical" evidence="1">
    <location>
        <begin position="292"/>
        <end position="312"/>
    </location>
</feature>
<keyword evidence="1" id="KW-0472">Membrane</keyword>
<feature type="transmembrane region" description="Helical" evidence="1">
    <location>
        <begin position="197"/>
        <end position="216"/>
    </location>
</feature>
<sequence length="542" mass="61849">MLLVKIFLILFLNIINVNGRRYPGGGGGGEDDYLSKHQNYYCTHVSSVGDGLNSEAQFNVIVESISMNDSSVPIPDIPIFIFPLAQLKKFDRNFDFSIKYGGYFWMWDSQSSFNVTVKDKFANDDINYYLGSLEASKFNKADESTEVSLKFDVKKSGIYCAVIIPPEAVEELHTKEYAFNSHGYLPYQKYITLRSQLIYCFILTLLIGLMGFTLYQHGKKYGDSAYEGFDSSSVALIPRVFFCFVYLPGYISAVIRYAFNLNANYAQTNLQHKILINILDSVDKLLNVTNSYVIFLLAAGYGSFYSGLGFGYQKPSSSPTSFHTPMPARMWNRGIQFYVLNILSKFLSEVIDNYGDKIHLVVDYFDGVVDGDKHISAYYFVVPIIDFLNITFPLIWVTTSVVYYFRNSKNMGKLSQRETNSNQYIAKITKSYRSSFVPIFIIPFVFGVIYLGIIIKQVNSTGKKFNRPDIFHINPNHDDDRADNNLANNPTYTVLKLWTNYLATVLSMIFTYFFWIKDNVGIKLSSRIGSTEFSQIPMTDFN</sequence>
<keyword evidence="1" id="KW-1133">Transmembrane helix</keyword>
<organism evidence="3 4">
    <name type="scientific">[Candida] railenensis</name>
    <dbReference type="NCBI Taxonomy" id="45579"/>
    <lineage>
        <taxon>Eukaryota</taxon>
        <taxon>Fungi</taxon>
        <taxon>Dikarya</taxon>
        <taxon>Ascomycota</taxon>
        <taxon>Saccharomycotina</taxon>
        <taxon>Pichiomycetes</taxon>
        <taxon>Debaryomycetaceae</taxon>
        <taxon>Kurtzmaniella</taxon>
    </lineage>
</organism>
<proteinExistence type="predicted"/>
<keyword evidence="1" id="KW-0812">Transmembrane</keyword>
<evidence type="ECO:0000313" key="3">
    <source>
        <dbReference type="EMBL" id="CAH2353848.1"/>
    </source>
</evidence>
<dbReference type="EMBL" id="CAKXYY010000013">
    <property type="protein sequence ID" value="CAH2353848.1"/>
    <property type="molecule type" value="Genomic_DNA"/>
</dbReference>
<dbReference type="AlphaFoldDB" id="A0A9P0VZB9"/>
<gene>
    <name evidence="3" type="ORF">CLIB1423_13S00166</name>
</gene>
<evidence type="ECO:0000256" key="1">
    <source>
        <dbReference type="SAM" id="Phobius"/>
    </source>
</evidence>
<accession>A0A9P0VZB9</accession>
<feature type="signal peptide" evidence="2">
    <location>
        <begin position="1"/>
        <end position="19"/>
    </location>
</feature>
<keyword evidence="2" id="KW-0732">Signal</keyword>
<name>A0A9P0VZB9_9ASCO</name>
<reference evidence="3" key="1">
    <citation type="submission" date="2022-03" db="EMBL/GenBank/DDBJ databases">
        <authorList>
            <person name="Legras J.-L."/>
            <person name="Devillers H."/>
            <person name="Grondin C."/>
        </authorList>
    </citation>
    <scope>NUCLEOTIDE SEQUENCE</scope>
    <source>
        <strain evidence="3">CLIB 1423</strain>
    </source>
</reference>
<feature type="transmembrane region" description="Helical" evidence="1">
    <location>
        <begin position="498"/>
        <end position="516"/>
    </location>
</feature>
<evidence type="ECO:0000313" key="4">
    <source>
        <dbReference type="Proteomes" id="UP000837801"/>
    </source>
</evidence>
<feature type="transmembrane region" description="Helical" evidence="1">
    <location>
        <begin position="377"/>
        <end position="405"/>
    </location>
</feature>
<protein>
    <recommendedName>
        <fullName evidence="5">Integral membrane protein</fullName>
    </recommendedName>
</protein>
<dbReference type="Proteomes" id="UP000837801">
    <property type="component" value="Unassembled WGS sequence"/>
</dbReference>
<comment type="caution">
    <text evidence="3">The sequence shown here is derived from an EMBL/GenBank/DDBJ whole genome shotgun (WGS) entry which is preliminary data.</text>
</comment>
<evidence type="ECO:0008006" key="5">
    <source>
        <dbReference type="Google" id="ProtNLM"/>
    </source>
</evidence>
<evidence type="ECO:0000256" key="2">
    <source>
        <dbReference type="SAM" id="SignalP"/>
    </source>
</evidence>
<keyword evidence="4" id="KW-1185">Reference proteome</keyword>